<reference evidence="1" key="1">
    <citation type="journal article" date="2014" name="Front. Microbiol.">
        <title>High frequency of phylogenetically diverse reductive dehalogenase-homologous genes in deep subseafloor sedimentary metagenomes.</title>
        <authorList>
            <person name="Kawai M."/>
            <person name="Futagami T."/>
            <person name="Toyoda A."/>
            <person name="Takaki Y."/>
            <person name="Nishi S."/>
            <person name="Hori S."/>
            <person name="Arai W."/>
            <person name="Tsubouchi T."/>
            <person name="Morono Y."/>
            <person name="Uchiyama I."/>
            <person name="Ito T."/>
            <person name="Fujiyama A."/>
            <person name="Inagaki F."/>
            <person name="Takami H."/>
        </authorList>
    </citation>
    <scope>NUCLEOTIDE SEQUENCE</scope>
    <source>
        <strain evidence="1">Expedition CK06-06</strain>
    </source>
</reference>
<organism evidence="1">
    <name type="scientific">marine sediment metagenome</name>
    <dbReference type="NCBI Taxonomy" id="412755"/>
    <lineage>
        <taxon>unclassified sequences</taxon>
        <taxon>metagenomes</taxon>
        <taxon>ecological metagenomes</taxon>
    </lineage>
</organism>
<accession>X1RUC0</accession>
<gene>
    <name evidence="1" type="ORF">S12H4_08736</name>
</gene>
<dbReference type="EMBL" id="BARW01003417">
    <property type="protein sequence ID" value="GAI66800.1"/>
    <property type="molecule type" value="Genomic_DNA"/>
</dbReference>
<sequence length="51" mass="6231">MKKRRNLTAYKKAFALACEYIPKEIFDDFNKRSEEIGRLLNHMIQNHEKYK</sequence>
<protein>
    <recommendedName>
        <fullName evidence="2">Four helix bundle protein</fullName>
    </recommendedName>
</protein>
<dbReference type="AlphaFoldDB" id="X1RUC0"/>
<evidence type="ECO:0008006" key="2">
    <source>
        <dbReference type="Google" id="ProtNLM"/>
    </source>
</evidence>
<comment type="caution">
    <text evidence="1">The sequence shown here is derived from an EMBL/GenBank/DDBJ whole genome shotgun (WGS) entry which is preliminary data.</text>
</comment>
<evidence type="ECO:0000313" key="1">
    <source>
        <dbReference type="EMBL" id="GAI66800.1"/>
    </source>
</evidence>
<name>X1RUC0_9ZZZZ</name>
<proteinExistence type="predicted"/>